<accession>A0A7L1GUL7</accession>
<dbReference type="AlphaFoldDB" id="A0A7L1GUL7"/>
<keyword evidence="3" id="KW-1185">Reference proteome</keyword>
<dbReference type="Gene3D" id="3.30.70.330">
    <property type="match status" value="1"/>
</dbReference>
<sequence length="139" mass="14938">KSAVTSASVVFEKIEGCSPECLSMLIENISGLAVGDGFTMEVIPAKNVAVATFTKSIDTAEFVNKCSQSKRLKEFQMTARLLELTQSIKAEEVPASVSTDYITVYFENARNGGGPVADVQLLPKEKSAIITFCDHKGKA</sequence>
<proteinExistence type="predicted"/>
<organism evidence="2 3">
    <name type="scientific">Indicator maculatus</name>
    <name type="common">spotted honeyguide</name>
    <dbReference type="NCBI Taxonomy" id="545262"/>
    <lineage>
        <taxon>Eukaryota</taxon>
        <taxon>Metazoa</taxon>
        <taxon>Chordata</taxon>
        <taxon>Craniata</taxon>
        <taxon>Vertebrata</taxon>
        <taxon>Euteleostomi</taxon>
        <taxon>Archelosauria</taxon>
        <taxon>Archosauria</taxon>
        <taxon>Dinosauria</taxon>
        <taxon>Saurischia</taxon>
        <taxon>Theropoda</taxon>
        <taxon>Coelurosauria</taxon>
        <taxon>Aves</taxon>
        <taxon>Neognathae</taxon>
        <taxon>Neoaves</taxon>
        <taxon>Telluraves</taxon>
        <taxon>Coraciimorphae</taxon>
        <taxon>Piciformes</taxon>
        <taxon>Indicatoridae</taxon>
        <taxon>Indicator</taxon>
    </lineage>
</organism>
<reference evidence="2 3" key="1">
    <citation type="submission" date="2019-09" db="EMBL/GenBank/DDBJ databases">
        <title>Bird 10,000 Genomes (B10K) Project - Family phase.</title>
        <authorList>
            <person name="Zhang G."/>
        </authorList>
    </citation>
    <scope>NUCLEOTIDE SEQUENCE [LARGE SCALE GENOMIC DNA]</scope>
    <source>
        <strain evidence="2">B10K-DU-001-78</strain>
        <tissue evidence="2">Muscle</tissue>
    </source>
</reference>
<dbReference type="InterPro" id="IPR012677">
    <property type="entry name" value="Nucleotide-bd_a/b_plait_sf"/>
</dbReference>
<protein>
    <submittedName>
        <fullName evidence="2">PAR14 polymerase</fullName>
    </submittedName>
</protein>
<feature type="domain" description="PARP14 second RRM" evidence="1">
    <location>
        <begin position="5"/>
        <end position="83"/>
    </location>
</feature>
<feature type="non-terminal residue" evidence="2">
    <location>
        <position position="139"/>
    </location>
</feature>
<comment type="caution">
    <text evidence="2">The sequence shown here is derived from an EMBL/GenBank/DDBJ whole genome shotgun (WGS) entry which is preliminary data.</text>
</comment>
<feature type="non-terminal residue" evidence="2">
    <location>
        <position position="1"/>
    </location>
</feature>
<dbReference type="InterPro" id="IPR057050">
    <property type="entry name" value="RRM_PARP14_2"/>
</dbReference>
<name>A0A7L1GUL7_9PICI</name>
<evidence type="ECO:0000313" key="3">
    <source>
        <dbReference type="Proteomes" id="UP000557230"/>
    </source>
</evidence>
<dbReference type="EMBL" id="VXBD01012929">
    <property type="protein sequence ID" value="NXN17587.1"/>
    <property type="molecule type" value="Genomic_DNA"/>
</dbReference>
<evidence type="ECO:0000313" key="2">
    <source>
        <dbReference type="EMBL" id="NXN17587.1"/>
    </source>
</evidence>
<dbReference type="Pfam" id="PF23245">
    <property type="entry name" value="RRM_PARP14_2"/>
    <property type="match status" value="1"/>
</dbReference>
<dbReference type="Pfam" id="PF23085">
    <property type="entry name" value="RRM_PARP14_3"/>
    <property type="match status" value="1"/>
</dbReference>
<gene>
    <name evidence="2" type="primary">Parp14_2</name>
    <name evidence="2" type="ORF">INDMAC_R04784</name>
</gene>
<dbReference type="Proteomes" id="UP000557230">
    <property type="component" value="Unassembled WGS sequence"/>
</dbReference>
<dbReference type="OrthoDB" id="6133115at2759"/>
<evidence type="ECO:0000259" key="1">
    <source>
        <dbReference type="Pfam" id="PF23245"/>
    </source>
</evidence>